<dbReference type="AlphaFoldDB" id="A0A1D8IKE4"/>
<evidence type="ECO:0000313" key="14">
    <source>
        <dbReference type="Proteomes" id="UP000095401"/>
    </source>
</evidence>
<dbReference type="SUPFAM" id="SSF54211">
    <property type="entry name" value="Ribosomal protein S5 domain 2-like"/>
    <property type="match status" value="1"/>
</dbReference>
<evidence type="ECO:0000313" key="13">
    <source>
        <dbReference type="EMBL" id="AOU96928.1"/>
    </source>
</evidence>
<dbReference type="Gene3D" id="3.30.230.10">
    <property type="match status" value="1"/>
</dbReference>
<dbReference type="InterPro" id="IPR004424">
    <property type="entry name" value="IspE"/>
</dbReference>
<dbReference type="InterPro" id="IPR013750">
    <property type="entry name" value="GHMP_kinase_C_dom"/>
</dbReference>
<dbReference type="GO" id="GO:0016114">
    <property type="term" value="P:terpenoid biosynthetic process"/>
    <property type="evidence" value="ECO:0007669"/>
    <property type="project" value="UniProtKB-UniRule"/>
</dbReference>
<dbReference type="Gene3D" id="3.30.70.890">
    <property type="entry name" value="GHMP kinase, C-terminal domain"/>
    <property type="match status" value="1"/>
</dbReference>
<evidence type="ECO:0000256" key="2">
    <source>
        <dbReference type="ARBA" id="ARBA00012052"/>
    </source>
</evidence>
<comment type="function">
    <text evidence="10">Catalyzes the phosphorylation of the position 2 hydroxy group of 4-diphosphocytidyl-2C-methyl-D-erythritol.</text>
</comment>
<dbReference type="Proteomes" id="UP000095401">
    <property type="component" value="Chromosome"/>
</dbReference>
<comment type="pathway">
    <text evidence="10">Isoprenoid biosynthesis; isopentenyl diphosphate biosynthesis via DXP pathway; isopentenyl diphosphate from 1-deoxy-D-xylulose 5-phosphate: step 3/6.</text>
</comment>
<dbReference type="InterPro" id="IPR020568">
    <property type="entry name" value="Ribosomal_Su5_D2-typ_SF"/>
</dbReference>
<evidence type="ECO:0000256" key="10">
    <source>
        <dbReference type="HAMAP-Rule" id="MF_00061"/>
    </source>
</evidence>
<dbReference type="EMBL" id="CP017415">
    <property type="protein sequence ID" value="AOU96928.1"/>
    <property type="molecule type" value="Genomic_DNA"/>
</dbReference>
<dbReference type="EC" id="2.7.1.148" evidence="2 10"/>
<evidence type="ECO:0000256" key="7">
    <source>
        <dbReference type="ARBA" id="ARBA00022840"/>
    </source>
</evidence>
<dbReference type="Pfam" id="PF00288">
    <property type="entry name" value="GHMP_kinases_N"/>
    <property type="match status" value="1"/>
</dbReference>
<evidence type="ECO:0000256" key="8">
    <source>
        <dbReference type="ARBA" id="ARBA00023229"/>
    </source>
</evidence>
<dbReference type="Pfam" id="PF08544">
    <property type="entry name" value="GHMP_kinases_C"/>
    <property type="match status" value="1"/>
</dbReference>
<dbReference type="PANTHER" id="PTHR43527:SF2">
    <property type="entry name" value="4-DIPHOSPHOCYTIDYL-2-C-METHYL-D-ERYTHRITOL KINASE, CHLOROPLASTIC"/>
    <property type="match status" value="1"/>
</dbReference>
<keyword evidence="6 10" id="KW-0418">Kinase</keyword>
<protein>
    <recommendedName>
        <fullName evidence="3 10">4-diphosphocytidyl-2-C-methyl-D-erythritol kinase</fullName>
        <shortName evidence="10">CMK</shortName>
        <ecNumber evidence="2 10">2.7.1.148</ecNumber>
    </recommendedName>
    <alternativeName>
        <fullName evidence="9 10">4-(cytidine-5'-diphospho)-2-C-methyl-D-erythritol kinase</fullName>
    </alternativeName>
</protein>
<keyword evidence="14" id="KW-1185">Reference proteome</keyword>
<dbReference type="GO" id="GO:0019288">
    <property type="term" value="P:isopentenyl diphosphate biosynthetic process, methylerythritol 4-phosphate pathway"/>
    <property type="evidence" value="ECO:0007669"/>
    <property type="project" value="UniProtKB-UniRule"/>
</dbReference>
<dbReference type="PANTHER" id="PTHR43527">
    <property type="entry name" value="4-DIPHOSPHOCYTIDYL-2-C-METHYL-D-ERYTHRITOL KINASE, CHLOROPLASTIC"/>
    <property type="match status" value="1"/>
</dbReference>
<feature type="domain" description="GHMP kinase N-terminal" evidence="11">
    <location>
        <begin position="70"/>
        <end position="146"/>
    </location>
</feature>
<evidence type="ECO:0000259" key="12">
    <source>
        <dbReference type="Pfam" id="PF08544"/>
    </source>
</evidence>
<dbReference type="InterPro" id="IPR036554">
    <property type="entry name" value="GHMP_kinase_C_sf"/>
</dbReference>
<dbReference type="GO" id="GO:0005524">
    <property type="term" value="F:ATP binding"/>
    <property type="evidence" value="ECO:0007669"/>
    <property type="project" value="UniProtKB-UniRule"/>
</dbReference>
<accession>A0A1D8IKE4</accession>
<feature type="binding site" evidence="10">
    <location>
        <begin position="97"/>
        <end position="107"/>
    </location>
    <ligand>
        <name>ATP</name>
        <dbReference type="ChEBI" id="CHEBI:30616"/>
    </ligand>
</feature>
<dbReference type="NCBIfam" id="TIGR00154">
    <property type="entry name" value="ispE"/>
    <property type="match status" value="1"/>
</dbReference>
<dbReference type="SUPFAM" id="SSF55060">
    <property type="entry name" value="GHMP Kinase, C-terminal domain"/>
    <property type="match status" value="1"/>
</dbReference>
<keyword evidence="4 10" id="KW-0808">Transferase</keyword>
<dbReference type="GO" id="GO:0050515">
    <property type="term" value="F:4-(cytidine 5'-diphospho)-2-C-methyl-D-erythritol kinase activity"/>
    <property type="evidence" value="ECO:0007669"/>
    <property type="project" value="UniProtKB-UniRule"/>
</dbReference>
<dbReference type="RefSeq" id="WP_070077320.1">
    <property type="nucleotide sequence ID" value="NZ_CP017415.1"/>
</dbReference>
<gene>
    <name evidence="10" type="primary">ispE</name>
    <name evidence="13" type="ORF">BI364_01910</name>
</gene>
<keyword evidence="7 10" id="KW-0067">ATP-binding</keyword>
<comment type="catalytic activity">
    <reaction evidence="10">
        <text>4-CDP-2-C-methyl-D-erythritol + ATP = 4-CDP-2-C-methyl-D-erythritol 2-phosphate + ADP + H(+)</text>
        <dbReference type="Rhea" id="RHEA:18437"/>
        <dbReference type="ChEBI" id="CHEBI:15378"/>
        <dbReference type="ChEBI" id="CHEBI:30616"/>
        <dbReference type="ChEBI" id="CHEBI:57823"/>
        <dbReference type="ChEBI" id="CHEBI:57919"/>
        <dbReference type="ChEBI" id="CHEBI:456216"/>
        <dbReference type="EC" id="2.7.1.148"/>
    </reaction>
</comment>
<evidence type="ECO:0000256" key="9">
    <source>
        <dbReference type="ARBA" id="ARBA00032554"/>
    </source>
</evidence>
<feature type="domain" description="GHMP kinase C-terminal" evidence="12">
    <location>
        <begin position="207"/>
        <end position="258"/>
    </location>
</feature>
<dbReference type="PIRSF" id="PIRSF010376">
    <property type="entry name" value="IspE"/>
    <property type="match status" value="1"/>
</dbReference>
<organism evidence="13 14">
    <name type="scientific">Acidihalobacter yilgarnensis</name>
    <dbReference type="NCBI Taxonomy" id="2819280"/>
    <lineage>
        <taxon>Bacteria</taxon>
        <taxon>Pseudomonadati</taxon>
        <taxon>Pseudomonadota</taxon>
        <taxon>Gammaproteobacteria</taxon>
        <taxon>Chromatiales</taxon>
        <taxon>Ectothiorhodospiraceae</taxon>
        <taxon>Acidihalobacter</taxon>
    </lineage>
</organism>
<dbReference type="InterPro" id="IPR006204">
    <property type="entry name" value="GHMP_kinase_N_dom"/>
</dbReference>
<sequence>MTGFESDGWPAPAKLNLFLHIIGRRADGYHLLQTAFQFLDYGDTLHFDSAPWGTVSRVEGPESLPEANDLCVHAARLLLRETGLHEGVRMRLNKRLPMGGGLGGGSSDAATVLVALNSLWRAGLSVDELAVLGLALGADVPVFVRGVSAWAEGVGECLTPLPDLPVPWYAVIKPPVSIATVDLFSEPKLTRDCAPITIRDFLSGAGGNVFEAVARVRYPAVAVALDYLSKYAPARLTGTGACVFAAFVDVDSARRALHDLPGGWSGFVARGCNMSPLQDRLRTMSVGRGAA</sequence>
<dbReference type="KEGG" id="aprs:BI364_01910"/>
<evidence type="ECO:0000259" key="11">
    <source>
        <dbReference type="Pfam" id="PF00288"/>
    </source>
</evidence>
<feature type="active site" evidence="10">
    <location>
        <position position="14"/>
    </location>
</feature>
<keyword evidence="5 10" id="KW-0547">Nucleotide-binding</keyword>
<name>A0A1D8IKE4_9GAMM</name>
<comment type="similarity">
    <text evidence="1 10">Belongs to the GHMP kinase family. IspE subfamily.</text>
</comment>
<evidence type="ECO:0000256" key="6">
    <source>
        <dbReference type="ARBA" id="ARBA00022777"/>
    </source>
</evidence>
<evidence type="ECO:0000256" key="5">
    <source>
        <dbReference type="ARBA" id="ARBA00022741"/>
    </source>
</evidence>
<evidence type="ECO:0000256" key="4">
    <source>
        <dbReference type="ARBA" id="ARBA00022679"/>
    </source>
</evidence>
<feature type="active site" evidence="10">
    <location>
        <position position="139"/>
    </location>
</feature>
<dbReference type="UniPathway" id="UPA00056">
    <property type="reaction ID" value="UER00094"/>
</dbReference>
<proteinExistence type="inferred from homology"/>
<dbReference type="InterPro" id="IPR014721">
    <property type="entry name" value="Ribsml_uS5_D2-typ_fold_subgr"/>
</dbReference>
<dbReference type="HAMAP" id="MF_00061">
    <property type="entry name" value="IspE"/>
    <property type="match status" value="1"/>
</dbReference>
<evidence type="ECO:0000256" key="1">
    <source>
        <dbReference type="ARBA" id="ARBA00009684"/>
    </source>
</evidence>
<keyword evidence="8 10" id="KW-0414">Isoprene biosynthesis</keyword>
<evidence type="ECO:0000256" key="3">
    <source>
        <dbReference type="ARBA" id="ARBA00017473"/>
    </source>
</evidence>
<reference evidence="14" key="1">
    <citation type="submission" date="2016-09" db="EMBL/GenBank/DDBJ databases">
        <title>Acidihalobacter prosperus F5.</title>
        <authorList>
            <person name="Khaleque H.N."/>
            <person name="Ramsay J.P."/>
            <person name="Kaksonen A.H."/>
            <person name="Boxall N.J."/>
            <person name="Watkin E.L.J."/>
        </authorList>
    </citation>
    <scope>NUCLEOTIDE SEQUENCE [LARGE SCALE GENOMIC DNA]</scope>
    <source>
        <strain evidence="14">F5</strain>
    </source>
</reference>